<comment type="catalytic activity">
    <reaction evidence="1">
        <text>a uridine in mRNA = a pseudouridine in mRNA</text>
        <dbReference type="Rhea" id="RHEA:56644"/>
        <dbReference type="Rhea" id="RHEA-COMP:14658"/>
        <dbReference type="Rhea" id="RHEA-COMP:14659"/>
        <dbReference type="ChEBI" id="CHEBI:65314"/>
        <dbReference type="ChEBI" id="CHEBI:65315"/>
    </reaction>
</comment>
<dbReference type="InterPro" id="IPR014780">
    <property type="entry name" value="tRNA_psdUridine_synth_TruB"/>
</dbReference>
<evidence type="ECO:0000256" key="6">
    <source>
        <dbReference type="SAM" id="MobiDB-lite"/>
    </source>
</evidence>
<dbReference type="HAMAP" id="MF_01080">
    <property type="entry name" value="TruB_bact"/>
    <property type="match status" value="1"/>
</dbReference>
<evidence type="ECO:0000259" key="7">
    <source>
        <dbReference type="Pfam" id="PF01509"/>
    </source>
</evidence>
<dbReference type="EC" id="5.4.99.25" evidence="3"/>
<reference evidence="8 9" key="1">
    <citation type="submission" date="2023-08" db="EMBL/GenBank/DDBJ databases">
        <title>Black Yeasts Isolated from many extreme environments.</title>
        <authorList>
            <person name="Coleine C."/>
            <person name="Stajich J.E."/>
            <person name="Selbmann L."/>
        </authorList>
    </citation>
    <scope>NUCLEOTIDE SEQUENCE [LARGE SCALE GENOMIC DNA]</scope>
    <source>
        <strain evidence="8 9">CCFEE 5885</strain>
    </source>
</reference>
<comment type="similarity">
    <text evidence="2">Belongs to the pseudouridine synthase TruB family.</text>
</comment>
<dbReference type="InterPro" id="IPR002501">
    <property type="entry name" value="PsdUridine_synth_N"/>
</dbReference>
<comment type="caution">
    <text evidence="8">The sequence shown here is derived from an EMBL/GenBank/DDBJ whole genome shotgun (WGS) entry which is preliminary data.</text>
</comment>
<feature type="compositionally biased region" description="Basic and acidic residues" evidence="6">
    <location>
        <begin position="406"/>
        <end position="426"/>
    </location>
</feature>
<feature type="region of interest" description="Disordered" evidence="6">
    <location>
        <begin position="399"/>
        <end position="440"/>
    </location>
</feature>
<evidence type="ECO:0000256" key="4">
    <source>
        <dbReference type="ARBA" id="ARBA00022694"/>
    </source>
</evidence>
<feature type="region of interest" description="Disordered" evidence="6">
    <location>
        <begin position="245"/>
        <end position="299"/>
    </location>
</feature>
<evidence type="ECO:0000313" key="9">
    <source>
        <dbReference type="Proteomes" id="UP001345013"/>
    </source>
</evidence>
<protein>
    <recommendedName>
        <fullName evidence="3">tRNA pseudouridine(55) synthase</fullName>
        <ecNumber evidence="3">5.4.99.25</ecNumber>
    </recommendedName>
</protein>
<evidence type="ECO:0000256" key="3">
    <source>
        <dbReference type="ARBA" id="ARBA00012787"/>
    </source>
</evidence>
<evidence type="ECO:0000313" key="8">
    <source>
        <dbReference type="EMBL" id="KAK5081942.1"/>
    </source>
</evidence>
<feature type="domain" description="Pseudouridine synthase II N-terminal" evidence="7">
    <location>
        <begin position="83"/>
        <end position="216"/>
    </location>
</feature>
<dbReference type="InterPro" id="IPR020103">
    <property type="entry name" value="PsdUridine_synth_cat_dom_sf"/>
</dbReference>
<keyword evidence="9" id="KW-1185">Reference proteome</keyword>
<evidence type="ECO:0000256" key="1">
    <source>
        <dbReference type="ARBA" id="ARBA00001166"/>
    </source>
</evidence>
<keyword evidence="5 8" id="KW-0413">Isomerase</keyword>
<dbReference type="Pfam" id="PF01509">
    <property type="entry name" value="TruB_N"/>
    <property type="match status" value="1"/>
</dbReference>
<organism evidence="8 9">
    <name type="scientific">Lithohypha guttulata</name>
    <dbReference type="NCBI Taxonomy" id="1690604"/>
    <lineage>
        <taxon>Eukaryota</taxon>
        <taxon>Fungi</taxon>
        <taxon>Dikarya</taxon>
        <taxon>Ascomycota</taxon>
        <taxon>Pezizomycotina</taxon>
        <taxon>Eurotiomycetes</taxon>
        <taxon>Chaetothyriomycetidae</taxon>
        <taxon>Chaetothyriales</taxon>
        <taxon>Trichomeriaceae</taxon>
        <taxon>Lithohypha</taxon>
    </lineage>
</organism>
<name>A0ABR0K147_9EURO</name>
<dbReference type="SUPFAM" id="SSF55120">
    <property type="entry name" value="Pseudouridine synthase"/>
    <property type="match status" value="1"/>
</dbReference>
<dbReference type="PANTHER" id="PTHR13767">
    <property type="entry name" value="TRNA-PSEUDOURIDINE SYNTHASE"/>
    <property type="match status" value="1"/>
</dbReference>
<sequence>MAGSTGKVLEGVFALLDQRTPLTYNRGTAIRKPQSLSSAQLLRDLQHVFAASQTFAPLLREMKAKENQSKHRSKRRRMDNDNVFKMGHGGTLDPMATGVLIVGIGRGTKFLQNFLDCTKTYETVVLFGKSTDTYDVAGKVVASASTSQLDRGLVEEKLEAFRGRIKQVPPIYSALKIDGMKAYDYARSGKALPRELAARDMEVSECFLTDWYESGKHEFRWPVAEAPEQEKAVFKKLVHREENDDYTANVSTEPVEDSRREIEGTIEESSQVQKTVKSEEADQQAPNSLSKEEKAALHTHTISGLAEEAADAPAARVRLTVSSGFYVRSFAHDLGLACGSHGTMADLARTRQADYSVASPTPDGLIPALDHTDIALGEDVWGPKITKVLEAWLDKNPAPITGNTNYRDKHTFDRRPTSQARRDHGGVHHKRRNSSSPEAW</sequence>
<gene>
    <name evidence="8" type="primary">PUS4</name>
    <name evidence="8" type="ORF">LTR24_008031</name>
</gene>
<proteinExistence type="inferred from homology"/>
<evidence type="ECO:0000256" key="2">
    <source>
        <dbReference type="ARBA" id="ARBA00008999"/>
    </source>
</evidence>
<dbReference type="Gene3D" id="3.30.2350.10">
    <property type="entry name" value="Pseudouridine synthase"/>
    <property type="match status" value="1"/>
</dbReference>
<accession>A0ABR0K147</accession>
<dbReference type="Proteomes" id="UP001345013">
    <property type="component" value="Unassembled WGS sequence"/>
</dbReference>
<dbReference type="PANTHER" id="PTHR13767:SF2">
    <property type="entry name" value="PSEUDOURIDYLATE SYNTHASE TRUB1"/>
    <property type="match status" value="1"/>
</dbReference>
<evidence type="ECO:0000256" key="5">
    <source>
        <dbReference type="ARBA" id="ARBA00023235"/>
    </source>
</evidence>
<keyword evidence="4" id="KW-0819">tRNA processing</keyword>
<dbReference type="EMBL" id="JAVRRG010000130">
    <property type="protein sequence ID" value="KAK5081942.1"/>
    <property type="molecule type" value="Genomic_DNA"/>
</dbReference>
<dbReference type="GO" id="GO:0160148">
    <property type="term" value="F:tRNA pseudouridine(55) synthase activity"/>
    <property type="evidence" value="ECO:0007669"/>
    <property type="project" value="UniProtKB-EC"/>
</dbReference>